<comment type="caution">
    <text evidence="1">The sequence shown here is derived from an EMBL/GenBank/DDBJ whole genome shotgun (WGS) entry which is preliminary data.</text>
</comment>
<dbReference type="AlphaFoldDB" id="C8PQP0"/>
<evidence type="ECO:0000313" key="2">
    <source>
        <dbReference type="Proteomes" id="UP000004509"/>
    </source>
</evidence>
<name>C8PQP0_9SPIR</name>
<proteinExistence type="predicted"/>
<organism evidence="1 2">
    <name type="scientific">Treponema vincentii ATCC 35580</name>
    <dbReference type="NCBI Taxonomy" id="596324"/>
    <lineage>
        <taxon>Bacteria</taxon>
        <taxon>Pseudomonadati</taxon>
        <taxon>Spirochaetota</taxon>
        <taxon>Spirochaetia</taxon>
        <taxon>Spirochaetales</taxon>
        <taxon>Treponemataceae</taxon>
        <taxon>Treponema</taxon>
    </lineage>
</organism>
<dbReference type="EMBL" id="ACYH01000037">
    <property type="protein sequence ID" value="EEV20395.1"/>
    <property type="molecule type" value="Genomic_DNA"/>
</dbReference>
<gene>
    <name evidence="1" type="ORF">TREVI0001_2148</name>
</gene>
<accession>C8PQP0</accession>
<evidence type="ECO:0000313" key="1">
    <source>
        <dbReference type="EMBL" id="EEV20395.1"/>
    </source>
</evidence>
<dbReference type="Proteomes" id="UP000004509">
    <property type="component" value="Unassembled WGS sequence"/>
</dbReference>
<protein>
    <submittedName>
        <fullName evidence="1">Uncharacterized protein</fullName>
    </submittedName>
</protein>
<dbReference type="STRING" id="596324.TREVI0001_2148"/>
<reference evidence="1 2" key="1">
    <citation type="submission" date="2009-07" db="EMBL/GenBank/DDBJ databases">
        <authorList>
            <person name="Madupu R."/>
            <person name="Sebastian Y."/>
            <person name="Durkin A.S."/>
            <person name="Torralba M."/>
            <person name="Methe B."/>
            <person name="Sutton G.G."/>
            <person name="Strausberg R.L."/>
            <person name="Nelson K.E."/>
        </authorList>
    </citation>
    <scope>NUCLEOTIDE SEQUENCE [LARGE SCALE GENOMIC DNA]</scope>
    <source>
        <strain evidence="1 2">ATCC 35580</strain>
    </source>
</reference>
<sequence>MGKLIPKIAKNVKRCKKNILTICNSVSIFYLSNEKHRRRFGWQADNAGYFEEGNDKETRKKT</sequence>